<protein>
    <submittedName>
        <fullName evidence="2">N-acetyltransferase</fullName>
    </submittedName>
</protein>
<dbReference type="Pfam" id="PF00583">
    <property type="entry name" value="Acetyltransf_1"/>
    <property type="match status" value="1"/>
</dbReference>
<dbReference type="Gene3D" id="3.40.630.30">
    <property type="match status" value="1"/>
</dbReference>
<feature type="domain" description="N-acetyltransferase" evidence="1">
    <location>
        <begin position="143"/>
        <end position="279"/>
    </location>
</feature>
<dbReference type="InterPro" id="IPR016181">
    <property type="entry name" value="Acyl_CoA_acyltransferase"/>
</dbReference>
<dbReference type="InterPro" id="IPR000182">
    <property type="entry name" value="GNAT_dom"/>
</dbReference>
<organism evidence="2 3">
    <name type="scientific">Paractinoplanes tereljensis</name>
    <dbReference type="NCBI Taxonomy" id="571912"/>
    <lineage>
        <taxon>Bacteria</taxon>
        <taxon>Bacillati</taxon>
        <taxon>Actinomycetota</taxon>
        <taxon>Actinomycetes</taxon>
        <taxon>Micromonosporales</taxon>
        <taxon>Micromonosporaceae</taxon>
        <taxon>Paractinoplanes</taxon>
    </lineage>
</organism>
<dbReference type="PROSITE" id="PS51186">
    <property type="entry name" value="GNAT"/>
    <property type="match status" value="1"/>
</dbReference>
<evidence type="ECO:0000313" key="2">
    <source>
        <dbReference type="EMBL" id="GIF19499.1"/>
    </source>
</evidence>
<dbReference type="CDD" id="cd04301">
    <property type="entry name" value="NAT_SF"/>
    <property type="match status" value="1"/>
</dbReference>
<sequence length="279" mass="29797">MAWELTADVEAFEHAAGEFLRARPVQHTVLLTLVGTLRRRGLHAYGAGDPVFGFWRLPGGDVGGLLVQTPPHPMMFSALPAEAVPAAVEVLAGRALSGVNMLADSIDEFVAGWRELTGAKATVDLRSRLYLLDALTPPAAPGGRARVADHGDRELLLRWDAAFHDDIGERQPADGGAAIDERLGYGGILLWEVDGVPVSAATRSPIHAGMSRVQTVYTPKEHRGRGYAGAVTTAATQSALDQGAEAVVLFTDLANPTSNGLYQRLGYRPVEDRVVVEFS</sequence>
<evidence type="ECO:0000313" key="3">
    <source>
        <dbReference type="Proteomes" id="UP000623608"/>
    </source>
</evidence>
<name>A0A919NK38_9ACTN</name>
<dbReference type="AlphaFoldDB" id="A0A919NK38"/>
<evidence type="ECO:0000259" key="1">
    <source>
        <dbReference type="PROSITE" id="PS51186"/>
    </source>
</evidence>
<dbReference type="EMBL" id="BOMY01000013">
    <property type="protein sequence ID" value="GIF19499.1"/>
    <property type="molecule type" value="Genomic_DNA"/>
</dbReference>
<dbReference type="Proteomes" id="UP000623608">
    <property type="component" value="Unassembled WGS sequence"/>
</dbReference>
<keyword evidence="3" id="KW-1185">Reference proteome</keyword>
<proteinExistence type="predicted"/>
<reference evidence="2" key="1">
    <citation type="submission" date="2021-01" db="EMBL/GenBank/DDBJ databases">
        <title>Whole genome shotgun sequence of Actinoplanes tereljensis NBRC 105297.</title>
        <authorList>
            <person name="Komaki H."/>
            <person name="Tamura T."/>
        </authorList>
    </citation>
    <scope>NUCLEOTIDE SEQUENCE</scope>
    <source>
        <strain evidence="2">NBRC 105297</strain>
    </source>
</reference>
<dbReference type="SUPFAM" id="SSF55729">
    <property type="entry name" value="Acyl-CoA N-acyltransferases (Nat)"/>
    <property type="match status" value="1"/>
</dbReference>
<accession>A0A919NK38</accession>
<dbReference type="GO" id="GO:0016747">
    <property type="term" value="F:acyltransferase activity, transferring groups other than amino-acyl groups"/>
    <property type="evidence" value="ECO:0007669"/>
    <property type="project" value="InterPro"/>
</dbReference>
<gene>
    <name evidence="2" type="ORF">Ate02nite_22290</name>
</gene>
<comment type="caution">
    <text evidence="2">The sequence shown here is derived from an EMBL/GenBank/DDBJ whole genome shotgun (WGS) entry which is preliminary data.</text>
</comment>